<dbReference type="SMART" id="SM00131">
    <property type="entry name" value="KU"/>
    <property type="match status" value="2"/>
</dbReference>
<evidence type="ECO:0000313" key="7">
    <source>
        <dbReference type="Proteomes" id="UP001497482"/>
    </source>
</evidence>
<protein>
    <recommendedName>
        <fullName evidence="5">BPTI/Kunitz inhibitor domain-containing protein</fullName>
    </recommendedName>
</protein>
<dbReference type="InterPro" id="IPR002223">
    <property type="entry name" value="Kunitz_BPTI"/>
</dbReference>
<reference evidence="6 7" key="1">
    <citation type="submission" date="2024-04" db="EMBL/GenBank/DDBJ databases">
        <authorList>
            <person name="Waldvogel A.-M."/>
            <person name="Schoenle A."/>
        </authorList>
    </citation>
    <scope>NUCLEOTIDE SEQUENCE [LARGE SCALE GENOMIC DNA]</scope>
</reference>
<dbReference type="EMBL" id="OZ035842">
    <property type="protein sequence ID" value="CAL1595858.1"/>
    <property type="molecule type" value="Genomic_DNA"/>
</dbReference>
<feature type="chain" id="PRO_5043561972" description="BPTI/Kunitz inhibitor domain-containing protein" evidence="4">
    <location>
        <begin position="20"/>
        <end position="212"/>
    </location>
</feature>
<dbReference type="PROSITE" id="PS00280">
    <property type="entry name" value="BPTI_KUNITZ_1"/>
    <property type="match status" value="1"/>
</dbReference>
<gene>
    <name evidence="6" type="ORF">KC01_LOCUS24588</name>
</gene>
<dbReference type="CDD" id="cd00109">
    <property type="entry name" value="Kunitz-type"/>
    <property type="match status" value="1"/>
</dbReference>
<name>A0AAV2L0I1_KNICA</name>
<accession>A0AAV2L0I1</accession>
<dbReference type="PROSITE" id="PS50279">
    <property type="entry name" value="BPTI_KUNITZ_2"/>
    <property type="match status" value="2"/>
</dbReference>
<feature type="signal peptide" evidence="4">
    <location>
        <begin position="1"/>
        <end position="19"/>
    </location>
</feature>
<evidence type="ECO:0000256" key="4">
    <source>
        <dbReference type="SAM" id="SignalP"/>
    </source>
</evidence>
<dbReference type="Proteomes" id="UP001497482">
    <property type="component" value="Chromosome 20"/>
</dbReference>
<proteinExistence type="predicted"/>
<dbReference type="CDD" id="cd22593">
    <property type="entry name" value="Kunitz_conkunitzin"/>
    <property type="match status" value="1"/>
</dbReference>
<dbReference type="PANTHER" id="PTHR10083:SF373">
    <property type="entry name" value="SERINE PEPTIDASE INHIBITOR, KUNITZ TYPE, 2"/>
    <property type="match status" value="1"/>
</dbReference>
<feature type="domain" description="BPTI/Kunitz inhibitor" evidence="5">
    <location>
        <begin position="90"/>
        <end position="140"/>
    </location>
</feature>
<keyword evidence="3" id="KW-0812">Transmembrane</keyword>
<evidence type="ECO:0000256" key="2">
    <source>
        <dbReference type="SAM" id="MobiDB-lite"/>
    </source>
</evidence>
<dbReference type="GO" id="GO:0004867">
    <property type="term" value="F:serine-type endopeptidase inhibitor activity"/>
    <property type="evidence" value="ECO:0007669"/>
    <property type="project" value="InterPro"/>
</dbReference>
<sequence length="212" mass="23762">MKLLLFLGISVTLVHFGHLIPDFCRLPKDEGTGEYFIQSVFYDPVLDQCQPLLFKGEGGNANRFKNERDCIRNCSAKAEQVYPMDLTLACHFPKAKGKCGLTLLRYYYDSVYDRCRRFHYSGCYGNGNRFTDIEVCNATCNGIHDDREEDEDYESDTPVAIICGVILGVIVCAIIITVVVLTVMSKKKEAATKAGRAGNRPQDVPLRDVEVS</sequence>
<keyword evidence="4" id="KW-0732">Signal</keyword>
<evidence type="ECO:0000259" key="5">
    <source>
        <dbReference type="PROSITE" id="PS50279"/>
    </source>
</evidence>
<keyword evidence="3" id="KW-0472">Membrane</keyword>
<dbReference type="PRINTS" id="PR00759">
    <property type="entry name" value="BASICPTASE"/>
</dbReference>
<evidence type="ECO:0000256" key="3">
    <source>
        <dbReference type="SAM" id="Phobius"/>
    </source>
</evidence>
<dbReference type="Pfam" id="PF00014">
    <property type="entry name" value="Kunitz_BPTI"/>
    <property type="match status" value="2"/>
</dbReference>
<dbReference type="InterPro" id="IPR036880">
    <property type="entry name" value="Kunitz_BPTI_sf"/>
</dbReference>
<feature type="region of interest" description="Disordered" evidence="2">
    <location>
        <begin position="192"/>
        <end position="212"/>
    </location>
</feature>
<dbReference type="PANTHER" id="PTHR10083">
    <property type="entry name" value="KUNITZ-TYPE PROTEASE INHIBITOR-RELATED"/>
    <property type="match status" value="1"/>
</dbReference>
<dbReference type="GO" id="GO:0005615">
    <property type="term" value="C:extracellular space"/>
    <property type="evidence" value="ECO:0007669"/>
    <property type="project" value="TreeGrafter"/>
</dbReference>
<evidence type="ECO:0000256" key="1">
    <source>
        <dbReference type="ARBA" id="ARBA00023157"/>
    </source>
</evidence>
<keyword evidence="3" id="KW-1133">Transmembrane helix</keyword>
<organism evidence="6 7">
    <name type="scientific">Knipowitschia caucasica</name>
    <name type="common">Caucasian dwarf goby</name>
    <name type="synonym">Pomatoschistus caucasicus</name>
    <dbReference type="NCBI Taxonomy" id="637954"/>
    <lineage>
        <taxon>Eukaryota</taxon>
        <taxon>Metazoa</taxon>
        <taxon>Chordata</taxon>
        <taxon>Craniata</taxon>
        <taxon>Vertebrata</taxon>
        <taxon>Euteleostomi</taxon>
        <taxon>Actinopterygii</taxon>
        <taxon>Neopterygii</taxon>
        <taxon>Teleostei</taxon>
        <taxon>Neoteleostei</taxon>
        <taxon>Acanthomorphata</taxon>
        <taxon>Gobiaria</taxon>
        <taxon>Gobiiformes</taxon>
        <taxon>Gobioidei</taxon>
        <taxon>Gobiidae</taxon>
        <taxon>Gobiinae</taxon>
        <taxon>Knipowitschia</taxon>
    </lineage>
</organism>
<dbReference type="InterPro" id="IPR020901">
    <property type="entry name" value="Prtase_inh_Kunz-CS"/>
</dbReference>
<feature type="transmembrane region" description="Helical" evidence="3">
    <location>
        <begin position="159"/>
        <end position="183"/>
    </location>
</feature>
<dbReference type="SUPFAM" id="SSF57362">
    <property type="entry name" value="BPTI-like"/>
    <property type="match status" value="2"/>
</dbReference>
<dbReference type="Gene3D" id="4.10.410.10">
    <property type="entry name" value="Pancreatic trypsin inhibitor Kunitz domain"/>
    <property type="match status" value="2"/>
</dbReference>
<feature type="domain" description="BPTI/Kunitz inhibitor" evidence="5">
    <location>
        <begin position="24"/>
        <end position="74"/>
    </location>
</feature>
<dbReference type="InterPro" id="IPR050098">
    <property type="entry name" value="TFPI/VKTCI-like"/>
</dbReference>
<keyword evidence="1" id="KW-1015">Disulfide bond</keyword>
<evidence type="ECO:0000313" key="6">
    <source>
        <dbReference type="EMBL" id="CAL1595858.1"/>
    </source>
</evidence>
<dbReference type="AlphaFoldDB" id="A0AAV2L0I1"/>
<keyword evidence="7" id="KW-1185">Reference proteome</keyword>